<feature type="domain" description="7,8-dihydro-6-hydroxymethylpterin-pyrophosphokinase" evidence="13">
    <location>
        <begin position="23"/>
        <end position="173"/>
    </location>
</feature>
<evidence type="ECO:0000256" key="12">
    <source>
        <dbReference type="ARBA" id="ARBA00033413"/>
    </source>
</evidence>
<dbReference type="RefSeq" id="WP_082152714.1">
    <property type="nucleotide sequence ID" value="NZ_LFTY01000002.1"/>
</dbReference>
<dbReference type="GO" id="GO:0016301">
    <property type="term" value="F:kinase activity"/>
    <property type="evidence" value="ECO:0007669"/>
    <property type="project" value="UniProtKB-KW"/>
</dbReference>
<comment type="function">
    <text evidence="10">Catalyzes the transfer of pyrophosphate from adenosine triphosphate (ATP) to 6-hydroxymethyl-7,8-dihydropterin, an enzymatic step in folate biosynthesis pathway.</text>
</comment>
<dbReference type="PANTHER" id="PTHR43071:SF1">
    <property type="entry name" value="2-AMINO-4-HYDROXY-6-HYDROXYMETHYLDIHYDROPTERIDINE PYROPHOSPHOKINASE"/>
    <property type="match status" value="1"/>
</dbReference>
<evidence type="ECO:0000256" key="2">
    <source>
        <dbReference type="ARBA" id="ARBA00005810"/>
    </source>
</evidence>
<dbReference type="AlphaFoldDB" id="A0A0J9E9E3"/>
<dbReference type="EC" id="2.7.6.3" evidence="3"/>
<accession>A0A0J9E9E3</accession>
<dbReference type="SUPFAM" id="SSF55083">
    <property type="entry name" value="6-hydroxymethyl-7,8-dihydropterin pyrophosphokinase, HPPK"/>
    <property type="match status" value="1"/>
</dbReference>
<dbReference type="GO" id="GO:0005524">
    <property type="term" value="F:ATP binding"/>
    <property type="evidence" value="ECO:0007669"/>
    <property type="project" value="UniProtKB-KW"/>
</dbReference>
<comment type="caution">
    <text evidence="14">The sequence shown here is derived from an EMBL/GenBank/DDBJ whole genome shotgun (WGS) entry which is preliminary data.</text>
</comment>
<evidence type="ECO:0000256" key="1">
    <source>
        <dbReference type="ARBA" id="ARBA00005051"/>
    </source>
</evidence>
<evidence type="ECO:0000256" key="5">
    <source>
        <dbReference type="ARBA" id="ARBA00022679"/>
    </source>
</evidence>
<evidence type="ECO:0000256" key="4">
    <source>
        <dbReference type="ARBA" id="ARBA00016218"/>
    </source>
</evidence>
<evidence type="ECO:0000256" key="11">
    <source>
        <dbReference type="ARBA" id="ARBA00029766"/>
    </source>
</evidence>
<comment type="pathway">
    <text evidence="1">Cofactor biosynthesis; tetrahydrofolate biosynthesis; 2-amino-4-hydroxy-6-hydroxymethyl-7,8-dihydropteridine diphosphate from 7,8-dihydroneopterin triphosphate: step 4/4.</text>
</comment>
<evidence type="ECO:0000313" key="15">
    <source>
        <dbReference type="Proteomes" id="UP000037178"/>
    </source>
</evidence>
<dbReference type="Proteomes" id="UP000037178">
    <property type="component" value="Unassembled WGS sequence"/>
</dbReference>
<keyword evidence="8" id="KW-0067">ATP-binding</keyword>
<dbReference type="GO" id="GO:0003848">
    <property type="term" value="F:2-amino-4-hydroxy-6-hydroxymethyldihydropteridine diphosphokinase activity"/>
    <property type="evidence" value="ECO:0007669"/>
    <property type="project" value="UniProtKB-EC"/>
</dbReference>
<protein>
    <recommendedName>
        <fullName evidence="4">2-amino-4-hydroxy-6-hydroxymethyldihydropteridine pyrophosphokinase</fullName>
        <ecNumber evidence="3">2.7.6.3</ecNumber>
    </recommendedName>
    <alternativeName>
        <fullName evidence="11">6-hydroxymethyl-7,8-dihydropterin pyrophosphokinase</fullName>
    </alternativeName>
    <alternativeName>
        <fullName evidence="12">7,8-dihydro-6-hydroxymethylpterin-pyrophosphokinase</fullName>
    </alternativeName>
</protein>
<evidence type="ECO:0000256" key="8">
    <source>
        <dbReference type="ARBA" id="ARBA00022840"/>
    </source>
</evidence>
<keyword evidence="6" id="KW-0547">Nucleotide-binding</keyword>
<comment type="similarity">
    <text evidence="2">Belongs to the HPPK family.</text>
</comment>
<dbReference type="PATRIC" id="fig|1675527.3.peg.4433"/>
<keyword evidence="9" id="KW-0289">Folate biosynthesis</keyword>
<dbReference type="STRING" id="1675527.AIOL_004232"/>
<sequence>MPQATYCHNQDNNHRSDNQYTLIGLGSNLSSRVGPSELTVSTAIERITDSHLTVESRSRLFATPCFPAGAGPDYVNAAIRVAGCDDPRKILSILHGIEAEFGRDRAERWGQRTLDLDLIACGDAVLPDHSTFETWRALPLEVQVGATPDQLILPHPRLQDRAFVLVPLADIAPDWRHPVLGRTVQEMLAELPEAEKTAVRPL</sequence>
<dbReference type="GO" id="GO:0046654">
    <property type="term" value="P:tetrahydrofolate biosynthetic process"/>
    <property type="evidence" value="ECO:0007669"/>
    <property type="project" value="UniProtKB-UniPathway"/>
</dbReference>
<evidence type="ECO:0000259" key="13">
    <source>
        <dbReference type="Pfam" id="PF01288"/>
    </source>
</evidence>
<name>A0A0J9E9E3_9RHOB</name>
<organism evidence="14 15">
    <name type="scientific">Candidatus Rhodobacter oscarellae</name>
    <dbReference type="NCBI Taxonomy" id="1675527"/>
    <lineage>
        <taxon>Bacteria</taxon>
        <taxon>Pseudomonadati</taxon>
        <taxon>Pseudomonadota</taxon>
        <taxon>Alphaproteobacteria</taxon>
        <taxon>Rhodobacterales</taxon>
        <taxon>Rhodobacter group</taxon>
        <taxon>Rhodobacter</taxon>
    </lineage>
</organism>
<dbReference type="GO" id="GO:0046656">
    <property type="term" value="P:folic acid biosynthetic process"/>
    <property type="evidence" value="ECO:0007669"/>
    <property type="project" value="UniProtKB-KW"/>
</dbReference>
<reference evidence="14 15" key="1">
    <citation type="submission" date="2015-06" db="EMBL/GenBank/DDBJ databases">
        <title>Draft genome sequence of an Alphaproteobacteria species associated to the Mediterranean sponge Oscarella lobularis.</title>
        <authorList>
            <person name="Jourda C."/>
            <person name="Santini S."/>
            <person name="Claverie J.-M."/>
        </authorList>
    </citation>
    <scope>NUCLEOTIDE SEQUENCE [LARGE SCALE GENOMIC DNA]</scope>
    <source>
        <strain evidence="14">IGS</strain>
    </source>
</reference>
<keyword evidence="7 14" id="KW-0418">Kinase</keyword>
<evidence type="ECO:0000256" key="6">
    <source>
        <dbReference type="ARBA" id="ARBA00022741"/>
    </source>
</evidence>
<evidence type="ECO:0000256" key="9">
    <source>
        <dbReference type="ARBA" id="ARBA00022909"/>
    </source>
</evidence>
<evidence type="ECO:0000313" key="14">
    <source>
        <dbReference type="EMBL" id="KMW59251.1"/>
    </source>
</evidence>
<dbReference type="EMBL" id="LFTY01000002">
    <property type="protein sequence ID" value="KMW59251.1"/>
    <property type="molecule type" value="Genomic_DNA"/>
</dbReference>
<dbReference type="PANTHER" id="PTHR43071">
    <property type="entry name" value="2-AMINO-4-HYDROXY-6-HYDROXYMETHYLDIHYDROPTERIDINE PYROPHOSPHOKINASE"/>
    <property type="match status" value="1"/>
</dbReference>
<dbReference type="InterPro" id="IPR035907">
    <property type="entry name" value="Hppk_sf"/>
</dbReference>
<gene>
    <name evidence="14" type="ORF">AIOL_004232</name>
</gene>
<dbReference type="NCBIfam" id="TIGR01498">
    <property type="entry name" value="folK"/>
    <property type="match status" value="1"/>
</dbReference>
<dbReference type="Gene3D" id="3.30.70.560">
    <property type="entry name" value="7,8-Dihydro-6-hydroxymethylpterin-pyrophosphokinase HPPK"/>
    <property type="match status" value="1"/>
</dbReference>
<dbReference type="CDD" id="cd00483">
    <property type="entry name" value="HPPK"/>
    <property type="match status" value="1"/>
</dbReference>
<proteinExistence type="inferred from homology"/>
<dbReference type="UniPathway" id="UPA00077">
    <property type="reaction ID" value="UER00155"/>
</dbReference>
<dbReference type="OrthoDB" id="9808041at2"/>
<dbReference type="Pfam" id="PF01288">
    <property type="entry name" value="HPPK"/>
    <property type="match status" value="1"/>
</dbReference>
<keyword evidence="5 14" id="KW-0808">Transferase</keyword>
<keyword evidence="15" id="KW-1185">Reference proteome</keyword>
<dbReference type="InterPro" id="IPR000550">
    <property type="entry name" value="Hppk"/>
</dbReference>
<evidence type="ECO:0000256" key="7">
    <source>
        <dbReference type="ARBA" id="ARBA00022777"/>
    </source>
</evidence>
<evidence type="ECO:0000256" key="3">
    <source>
        <dbReference type="ARBA" id="ARBA00013253"/>
    </source>
</evidence>
<evidence type="ECO:0000256" key="10">
    <source>
        <dbReference type="ARBA" id="ARBA00029409"/>
    </source>
</evidence>